<evidence type="ECO:0000256" key="1">
    <source>
        <dbReference type="ARBA" id="ARBA00004123"/>
    </source>
</evidence>
<evidence type="ECO:0000256" key="2">
    <source>
        <dbReference type="ARBA" id="ARBA00023015"/>
    </source>
</evidence>
<dbReference type="PROSITE" id="PS50252">
    <property type="entry name" value="TBOX_3"/>
    <property type="match status" value="1"/>
</dbReference>
<keyword evidence="4" id="KW-0804">Transcription</keyword>
<dbReference type="GO" id="GO:0001708">
    <property type="term" value="P:cell fate specification"/>
    <property type="evidence" value="ECO:0007669"/>
    <property type="project" value="TreeGrafter"/>
</dbReference>
<dbReference type="GO" id="GO:0005634">
    <property type="term" value="C:nucleus"/>
    <property type="evidence" value="ECO:0007669"/>
    <property type="project" value="UniProtKB-SubCell"/>
</dbReference>
<dbReference type="Proteomes" id="UP000326759">
    <property type="component" value="Unassembled WGS sequence"/>
</dbReference>
<name>A0A5N5SP49_9CRUS</name>
<feature type="compositionally biased region" description="Low complexity" evidence="7">
    <location>
        <begin position="205"/>
        <end position="214"/>
    </location>
</feature>
<dbReference type="FunFam" id="2.60.40.820:FF:000007">
    <property type="entry name" value="T-box transcription factor"/>
    <property type="match status" value="1"/>
</dbReference>
<dbReference type="GO" id="GO:0000785">
    <property type="term" value="C:chromatin"/>
    <property type="evidence" value="ECO:0007669"/>
    <property type="project" value="TreeGrafter"/>
</dbReference>
<dbReference type="GO" id="GO:0045893">
    <property type="term" value="P:positive regulation of DNA-templated transcription"/>
    <property type="evidence" value="ECO:0007669"/>
    <property type="project" value="InterPro"/>
</dbReference>
<dbReference type="PANTHER" id="PTHR11267">
    <property type="entry name" value="T-BOX PROTEIN-RELATED"/>
    <property type="match status" value="1"/>
</dbReference>
<feature type="compositionally biased region" description="Low complexity" evidence="7">
    <location>
        <begin position="176"/>
        <end position="188"/>
    </location>
</feature>
<dbReference type="GO" id="GO:0000981">
    <property type="term" value="F:DNA-binding transcription factor activity, RNA polymerase II-specific"/>
    <property type="evidence" value="ECO:0007669"/>
    <property type="project" value="TreeGrafter"/>
</dbReference>
<gene>
    <name evidence="9" type="primary">TBX6L</name>
    <name evidence="9" type="ORF">Anas_10415</name>
</gene>
<dbReference type="PANTHER" id="PTHR11267:SF203">
    <property type="entry name" value="MAX GENE-ASSOCIATED PROTEIN-LIKE"/>
    <property type="match status" value="1"/>
</dbReference>
<dbReference type="InterPro" id="IPR036960">
    <property type="entry name" value="T-box_sf"/>
</dbReference>
<feature type="compositionally biased region" description="Basic and acidic residues" evidence="7">
    <location>
        <begin position="219"/>
        <end position="239"/>
    </location>
</feature>
<evidence type="ECO:0000256" key="5">
    <source>
        <dbReference type="ARBA" id="ARBA00023242"/>
    </source>
</evidence>
<comment type="caution">
    <text evidence="6">Lacks conserved residue(s) required for the propagation of feature annotation.</text>
</comment>
<organism evidence="9 10">
    <name type="scientific">Armadillidium nasatum</name>
    <dbReference type="NCBI Taxonomy" id="96803"/>
    <lineage>
        <taxon>Eukaryota</taxon>
        <taxon>Metazoa</taxon>
        <taxon>Ecdysozoa</taxon>
        <taxon>Arthropoda</taxon>
        <taxon>Crustacea</taxon>
        <taxon>Multicrustacea</taxon>
        <taxon>Malacostraca</taxon>
        <taxon>Eumalacostraca</taxon>
        <taxon>Peracarida</taxon>
        <taxon>Isopoda</taxon>
        <taxon>Oniscidea</taxon>
        <taxon>Crinocheta</taxon>
        <taxon>Armadillidiidae</taxon>
        <taxon>Armadillidium</taxon>
    </lineage>
</organism>
<dbReference type="SMART" id="SM00425">
    <property type="entry name" value="TBOX"/>
    <property type="match status" value="1"/>
</dbReference>
<dbReference type="GO" id="GO:0000978">
    <property type="term" value="F:RNA polymerase II cis-regulatory region sequence-specific DNA binding"/>
    <property type="evidence" value="ECO:0007669"/>
    <property type="project" value="InterPro"/>
</dbReference>
<feature type="compositionally biased region" description="Pro residues" evidence="7">
    <location>
        <begin position="253"/>
        <end position="264"/>
    </location>
</feature>
<sequence length="410" mass="46018">MLISLIFRRMFPTIKMSVTGLEPNTKYFVLMDIIPADDSRYKFQGKEWVVAGKAEPHMPGRLYIHPDSPASGAQWMRHPISFQKLKLTNNNLDQQGHIILCSMHKYLPRIHIVAAPDLMTIHFAPFNTFSFTETTFMSVTAYQNERITQLKIDHNPFAKGFRENGQLRSKKRAGGSSPPSCEITSSSPEKNNSKDDALTDKRQRLSIVDTSLDLDVSDSEERPSSCMSVEKDTDEKVDVESPPTPRPTFLSPTSPPPSFLPPQPQDIKPETEVPSSIDSRDSAKSEPESPRRGIDIPITHHHPLLPSPSYPPHLPPSSPLHYHYLYYSHMMSPYLLGRSPPLAPPHIPHPTTQIDKATVAAVAAREMYTTYSPYLRAPTSHHSPLTSTTPARPAPLHPYYSFPTQLPAHL</sequence>
<feature type="domain" description="T-box" evidence="8">
    <location>
        <begin position="1"/>
        <end position="163"/>
    </location>
</feature>
<keyword evidence="3 6" id="KW-0238">DNA-binding</keyword>
<dbReference type="InterPro" id="IPR001699">
    <property type="entry name" value="TF_T-box"/>
</dbReference>
<dbReference type="PRINTS" id="PR00937">
    <property type="entry name" value="TBOX"/>
</dbReference>
<evidence type="ECO:0000256" key="3">
    <source>
        <dbReference type="ARBA" id="ARBA00023125"/>
    </source>
</evidence>
<dbReference type="Gene3D" id="2.60.40.820">
    <property type="entry name" value="Transcription factor, T-box"/>
    <property type="match status" value="1"/>
</dbReference>
<keyword evidence="5 6" id="KW-0539">Nucleus</keyword>
<dbReference type="PROSITE" id="PS01264">
    <property type="entry name" value="TBOX_2"/>
    <property type="match status" value="1"/>
</dbReference>
<feature type="region of interest" description="Disordered" evidence="7">
    <location>
        <begin position="158"/>
        <end position="310"/>
    </location>
</feature>
<dbReference type="OrthoDB" id="7442607at2759"/>
<comment type="caution">
    <text evidence="9">The sequence shown here is derived from an EMBL/GenBank/DDBJ whole genome shotgun (WGS) entry which is preliminary data.</text>
</comment>
<evidence type="ECO:0000256" key="7">
    <source>
        <dbReference type="SAM" id="MobiDB-lite"/>
    </source>
</evidence>
<evidence type="ECO:0000256" key="6">
    <source>
        <dbReference type="PROSITE-ProRule" id="PRU00201"/>
    </source>
</evidence>
<dbReference type="InterPro" id="IPR018186">
    <property type="entry name" value="TF_T-box_CS"/>
</dbReference>
<dbReference type="Pfam" id="PF00907">
    <property type="entry name" value="T-box"/>
    <property type="match status" value="1"/>
</dbReference>
<dbReference type="AlphaFoldDB" id="A0A5N5SP49"/>
<dbReference type="EMBL" id="SEYY01022043">
    <property type="protein sequence ID" value="KAB7495855.1"/>
    <property type="molecule type" value="Genomic_DNA"/>
</dbReference>
<evidence type="ECO:0000256" key="4">
    <source>
        <dbReference type="ARBA" id="ARBA00023163"/>
    </source>
</evidence>
<dbReference type="InterPro" id="IPR008967">
    <property type="entry name" value="p53-like_TF_DNA-bd_sf"/>
</dbReference>
<keyword evidence="10" id="KW-1185">Reference proteome</keyword>
<keyword evidence="2" id="KW-0805">Transcription regulation</keyword>
<dbReference type="InterPro" id="IPR046360">
    <property type="entry name" value="T-box_DNA-bd"/>
</dbReference>
<comment type="subcellular location">
    <subcellularLocation>
        <location evidence="1 6">Nucleus</location>
    </subcellularLocation>
</comment>
<evidence type="ECO:0000259" key="8">
    <source>
        <dbReference type="PROSITE" id="PS50252"/>
    </source>
</evidence>
<evidence type="ECO:0000313" key="10">
    <source>
        <dbReference type="Proteomes" id="UP000326759"/>
    </source>
</evidence>
<feature type="compositionally biased region" description="Basic and acidic residues" evidence="7">
    <location>
        <begin position="278"/>
        <end position="294"/>
    </location>
</feature>
<proteinExistence type="predicted"/>
<accession>A0A5N5SP49</accession>
<reference evidence="9 10" key="1">
    <citation type="journal article" date="2019" name="PLoS Biol.">
        <title>Sex chromosomes control vertical transmission of feminizing Wolbachia symbionts in an isopod.</title>
        <authorList>
            <person name="Becking T."/>
            <person name="Chebbi M.A."/>
            <person name="Giraud I."/>
            <person name="Moumen B."/>
            <person name="Laverre T."/>
            <person name="Caubet Y."/>
            <person name="Peccoud J."/>
            <person name="Gilbert C."/>
            <person name="Cordaux R."/>
        </authorList>
    </citation>
    <scope>NUCLEOTIDE SEQUENCE [LARGE SCALE GENOMIC DNA]</scope>
    <source>
        <strain evidence="9">ANa2</strain>
        <tissue evidence="9">Whole body excluding digestive tract and cuticle</tissue>
    </source>
</reference>
<feature type="compositionally biased region" description="Basic and acidic residues" evidence="7">
    <location>
        <begin position="191"/>
        <end position="203"/>
    </location>
</feature>
<dbReference type="SUPFAM" id="SSF49417">
    <property type="entry name" value="p53-like transcription factors"/>
    <property type="match status" value="1"/>
</dbReference>
<protein>
    <submittedName>
        <fullName evidence="9">T-box-containing protein TBX6L</fullName>
    </submittedName>
</protein>
<evidence type="ECO:0000313" key="9">
    <source>
        <dbReference type="EMBL" id="KAB7495855.1"/>
    </source>
</evidence>